<keyword evidence="5" id="KW-1185">Reference proteome</keyword>
<dbReference type="InterPro" id="IPR026870">
    <property type="entry name" value="Zinc_ribbon_dom"/>
</dbReference>
<proteinExistence type="predicted"/>
<feature type="region of interest" description="Disordered" evidence="1">
    <location>
        <begin position="218"/>
        <end position="260"/>
    </location>
</feature>
<evidence type="ECO:0000256" key="1">
    <source>
        <dbReference type="SAM" id="MobiDB-lite"/>
    </source>
</evidence>
<evidence type="ECO:0000313" key="5">
    <source>
        <dbReference type="Proteomes" id="UP001596171"/>
    </source>
</evidence>
<feature type="region of interest" description="Disordered" evidence="1">
    <location>
        <begin position="39"/>
        <end position="76"/>
    </location>
</feature>
<keyword evidence="2" id="KW-1133">Transmembrane helix</keyword>
<dbReference type="EMBL" id="JBHSSE010000002">
    <property type="protein sequence ID" value="MFC6200355.1"/>
    <property type="molecule type" value="Genomic_DNA"/>
</dbReference>
<feature type="transmembrane region" description="Helical" evidence="2">
    <location>
        <begin position="191"/>
        <end position="210"/>
    </location>
</feature>
<accession>A0ABW1SFP3</accession>
<reference evidence="5" key="1">
    <citation type="journal article" date="2019" name="Int. J. Syst. Evol. Microbiol.">
        <title>The Global Catalogue of Microorganisms (GCM) 10K type strain sequencing project: providing services to taxonomists for standard genome sequencing and annotation.</title>
        <authorList>
            <consortium name="The Broad Institute Genomics Platform"/>
            <consortium name="The Broad Institute Genome Sequencing Center for Infectious Disease"/>
            <person name="Wu L."/>
            <person name="Ma J."/>
        </authorList>
    </citation>
    <scope>NUCLEOTIDE SEQUENCE [LARGE SCALE GENOMIC DNA]</scope>
    <source>
        <strain evidence="5">CCM 8930</strain>
    </source>
</reference>
<feature type="compositionally biased region" description="Polar residues" evidence="1">
    <location>
        <begin position="244"/>
        <end position="260"/>
    </location>
</feature>
<evidence type="ECO:0000256" key="2">
    <source>
        <dbReference type="SAM" id="Phobius"/>
    </source>
</evidence>
<keyword evidence="2" id="KW-0812">Transmembrane</keyword>
<sequence>MKYCSNCGQQIKSNAQFCPFCGTQQVVVMANNSASASQSVTSQRASTGQQADQQQAQSNQSTQQSPTGQGQQQTASQSNVVNNMAQHFQNFQQQFQGNPNQQQPLNFIESCKYCIAHWNDFKTPESRKSIVWWLILGLTVVNMVALIPYYIVAMLSSGLASLLMLVWGILIIVIELSAISRRFMYLGKSPWLILLLVVPIADFYVLYLLVIDKPQSTSGMPRTPFQPQQPMQNYQPNVNQMPNSAATMTNQSADSSQSQQ</sequence>
<name>A0ABW1SFP3_9LACO</name>
<evidence type="ECO:0000259" key="3">
    <source>
        <dbReference type="Pfam" id="PF13240"/>
    </source>
</evidence>
<organism evidence="4 5">
    <name type="scientific">Lactiplantibacillus nangangensis</name>
    <dbReference type="NCBI Taxonomy" id="2559917"/>
    <lineage>
        <taxon>Bacteria</taxon>
        <taxon>Bacillati</taxon>
        <taxon>Bacillota</taxon>
        <taxon>Bacilli</taxon>
        <taxon>Lactobacillales</taxon>
        <taxon>Lactobacillaceae</taxon>
        <taxon>Lactiplantibacillus</taxon>
    </lineage>
</organism>
<keyword evidence="2" id="KW-0472">Membrane</keyword>
<feature type="transmembrane region" description="Helical" evidence="2">
    <location>
        <begin position="130"/>
        <end position="152"/>
    </location>
</feature>
<feature type="compositionally biased region" description="Low complexity" evidence="1">
    <location>
        <begin position="226"/>
        <end position="243"/>
    </location>
</feature>
<dbReference type="Pfam" id="PF13240">
    <property type="entry name" value="Zn_Ribbon_1"/>
    <property type="match status" value="1"/>
</dbReference>
<feature type="transmembrane region" description="Helical" evidence="2">
    <location>
        <begin position="158"/>
        <end position="179"/>
    </location>
</feature>
<protein>
    <submittedName>
        <fullName evidence="4">DUF805 domain-containing protein</fullName>
    </submittedName>
</protein>
<feature type="domain" description="Zinc-ribbon" evidence="3">
    <location>
        <begin position="3"/>
        <end position="23"/>
    </location>
</feature>
<feature type="compositionally biased region" description="Low complexity" evidence="1">
    <location>
        <begin position="43"/>
        <end position="76"/>
    </location>
</feature>
<evidence type="ECO:0000313" key="4">
    <source>
        <dbReference type="EMBL" id="MFC6200355.1"/>
    </source>
</evidence>
<dbReference type="Proteomes" id="UP001596171">
    <property type="component" value="Unassembled WGS sequence"/>
</dbReference>
<gene>
    <name evidence="4" type="ORF">ACFP1L_00425</name>
</gene>
<dbReference type="RefSeq" id="WP_137616129.1">
    <property type="nucleotide sequence ID" value="NZ_BJDI01000007.1"/>
</dbReference>
<comment type="caution">
    <text evidence="4">The sequence shown here is derived from an EMBL/GenBank/DDBJ whole genome shotgun (WGS) entry which is preliminary data.</text>
</comment>